<dbReference type="AlphaFoldDB" id="A0A6C0HM93"/>
<accession>A0A6C0HM93</accession>
<evidence type="ECO:0000313" key="1">
    <source>
        <dbReference type="EMBL" id="QHT81818.1"/>
    </source>
</evidence>
<name>A0A6C0HM93_9ZZZZ</name>
<organism evidence="1">
    <name type="scientific">viral metagenome</name>
    <dbReference type="NCBI Taxonomy" id="1070528"/>
    <lineage>
        <taxon>unclassified sequences</taxon>
        <taxon>metagenomes</taxon>
        <taxon>organismal metagenomes</taxon>
    </lineage>
</organism>
<proteinExistence type="predicted"/>
<sequence>MERSLNIKLSEGAGQFRDDMMAWLKTHQIEITNHEGKNCHEEFLEFVHSYENIQITKDDLKKRTRTKTLIATFERCCALRSNHEQCTRKSKKGETYCGTHIKGRPYGILDAEPKSTDVKVEVWLEDINGVHQYTDKEGNIYSSEDILEKVPFPRIIAKKKVTV</sequence>
<dbReference type="EMBL" id="MN739993">
    <property type="protein sequence ID" value="QHT81818.1"/>
    <property type="molecule type" value="Genomic_DNA"/>
</dbReference>
<protein>
    <submittedName>
        <fullName evidence="1">Uncharacterized protein</fullName>
    </submittedName>
</protein>
<reference evidence="1" key="1">
    <citation type="journal article" date="2020" name="Nature">
        <title>Giant virus diversity and host interactions through global metagenomics.</title>
        <authorList>
            <person name="Schulz F."/>
            <person name="Roux S."/>
            <person name="Paez-Espino D."/>
            <person name="Jungbluth S."/>
            <person name="Walsh D.A."/>
            <person name="Denef V.J."/>
            <person name="McMahon K.D."/>
            <person name="Konstantinidis K.T."/>
            <person name="Eloe-Fadrosh E.A."/>
            <person name="Kyrpides N.C."/>
            <person name="Woyke T."/>
        </authorList>
    </citation>
    <scope>NUCLEOTIDE SEQUENCE</scope>
    <source>
        <strain evidence="1">GVMAG-M-3300023184-160</strain>
    </source>
</reference>